<accession>A0A1Z1MJD7</accession>
<protein>
    <submittedName>
        <fullName evidence="1">Uncharacterized protein</fullName>
    </submittedName>
</protein>
<name>A0A1Z1MJD7_SPYFI</name>
<dbReference type="GeneID" id="33359297"/>
<gene>
    <name evidence="1" type="primary">ycf58</name>
</gene>
<evidence type="ECO:0000313" key="1">
    <source>
        <dbReference type="EMBL" id="ARW66190.1"/>
    </source>
</evidence>
<dbReference type="RefSeq" id="YP_009397004.1">
    <property type="nucleotide sequence ID" value="NC_035285.1"/>
</dbReference>
<proteinExistence type="predicted"/>
<organism evidence="1">
    <name type="scientific">Spyridia filamentosa</name>
    <name type="common">Red alga</name>
    <name type="synonym">Fucus filamentosus</name>
    <dbReference type="NCBI Taxonomy" id="196632"/>
    <lineage>
        <taxon>Eukaryota</taxon>
        <taxon>Rhodophyta</taxon>
        <taxon>Florideophyceae</taxon>
        <taxon>Rhodymeniophycidae</taxon>
        <taxon>Ceramiales</taxon>
        <taxon>Spyridiaceae</taxon>
        <taxon>Spyridia</taxon>
    </lineage>
</organism>
<keyword evidence="1" id="KW-0934">Plastid</keyword>
<sequence length="150" mass="17790">MNNFFENPEGIWLCQKTIYNFRKSCAFDYKGSIDVYTDDDKNINKPLKKQYKLPYNSSNINLIINYINKELLEGEINTISILENIDMTFNISKNYTKIISIRKNFNYIEYFYDINSNIKLSLLVMKKYNHLIAYSFTSYVKIAKLTINPL</sequence>
<dbReference type="AlphaFoldDB" id="A0A1Z1MJD7"/>
<keyword evidence="1" id="KW-0150">Chloroplast</keyword>
<dbReference type="EMBL" id="MF101441">
    <property type="protein sequence ID" value="ARW66190.1"/>
    <property type="molecule type" value="Genomic_DNA"/>
</dbReference>
<geneLocation type="chloroplast" evidence="1"/>
<reference evidence="1" key="1">
    <citation type="journal article" date="2017" name="J. Phycol.">
        <title>Analysis of chloroplast genomes and a supermatrix inform reclassification of the Rhodomelaceae (Rhodophyta).</title>
        <authorList>
            <person name="Diaz-Tapia P."/>
            <person name="Maggs C.A."/>
            <person name="West J.A."/>
            <person name="Verbruggen H."/>
        </authorList>
    </citation>
    <scope>NUCLEOTIDE SEQUENCE</scope>
    <source>
        <strain evidence="1">PD1020</strain>
    </source>
</reference>